<accession>A0A1I1IPV4</accession>
<reference evidence="2" key="1">
    <citation type="submission" date="2016-10" db="EMBL/GenBank/DDBJ databases">
        <authorList>
            <person name="Varghese N."/>
            <person name="Submissions S."/>
        </authorList>
    </citation>
    <scope>NUCLEOTIDE SEQUENCE [LARGE SCALE GENOMIC DNA]</scope>
    <source>
        <strain evidence="2">DSM 13078</strain>
    </source>
</reference>
<dbReference type="AlphaFoldDB" id="A0A1I1IPV4"/>
<gene>
    <name evidence="1" type="ORF">SAMN05444422_107154</name>
</gene>
<dbReference type="OrthoDB" id="204561at2157"/>
<name>A0A1I1IPV4_NATHA</name>
<sequence length="148" mass="15390">MIGTVPLVAGCVLLGTVAMGLIVHEWAHAAVLRLGGIDYDVSFFPGHESGPLGLLASCPWAVVRPNPTDRDPAWLLRCAALAPALLSAPVFVAGFVGDGWLASPLATAAAIGWLACSLPSPQDFSVAFYAHRALENRRTAVASSSRAD</sequence>
<proteinExistence type="predicted"/>
<organism evidence="1 2">
    <name type="scientific">Natronobacterium haloterrestre</name>
    <name type="common">Halobiforma haloterrestris</name>
    <dbReference type="NCBI Taxonomy" id="148448"/>
    <lineage>
        <taxon>Archaea</taxon>
        <taxon>Methanobacteriati</taxon>
        <taxon>Methanobacteriota</taxon>
        <taxon>Stenosarchaea group</taxon>
        <taxon>Halobacteria</taxon>
        <taxon>Halobacteriales</taxon>
        <taxon>Natrialbaceae</taxon>
        <taxon>Natronobacterium</taxon>
    </lineage>
</organism>
<evidence type="ECO:0000313" key="2">
    <source>
        <dbReference type="Proteomes" id="UP000199161"/>
    </source>
</evidence>
<evidence type="ECO:0008006" key="3">
    <source>
        <dbReference type="Google" id="ProtNLM"/>
    </source>
</evidence>
<protein>
    <recommendedName>
        <fullName evidence="3">Zincin peptidase</fullName>
    </recommendedName>
</protein>
<dbReference type="EMBL" id="FOKW01000007">
    <property type="protein sequence ID" value="SFC35270.1"/>
    <property type="molecule type" value="Genomic_DNA"/>
</dbReference>
<evidence type="ECO:0000313" key="1">
    <source>
        <dbReference type="EMBL" id="SFC35270.1"/>
    </source>
</evidence>
<keyword evidence="2" id="KW-1185">Reference proteome</keyword>
<dbReference type="Proteomes" id="UP000199161">
    <property type="component" value="Unassembled WGS sequence"/>
</dbReference>